<evidence type="ECO:0000256" key="3">
    <source>
        <dbReference type="ARBA" id="ARBA00022490"/>
    </source>
</evidence>
<organism evidence="8 9">
    <name type="scientific">Methermicoccus shengliensis</name>
    <dbReference type="NCBI Taxonomy" id="660064"/>
    <lineage>
        <taxon>Archaea</taxon>
        <taxon>Methanobacteriati</taxon>
        <taxon>Methanobacteriota</taxon>
        <taxon>Stenosarchaea group</taxon>
        <taxon>Methanomicrobia</taxon>
        <taxon>Methanosarcinales</taxon>
        <taxon>Methermicoccaceae</taxon>
        <taxon>Methermicoccus</taxon>
    </lineage>
</organism>
<evidence type="ECO:0000256" key="1">
    <source>
        <dbReference type="ARBA" id="ARBA00001835"/>
    </source>
</evidence>
<dbReference type="InterPro" id="IPR007581">
    <property type="entry name" value="Endonuclease-V"/>
</dbReference>
<reference evidence="8" key="1">
    <citation type="journal article" date="2020" name="bioRxiv">
        <title>A rank-normalized archaeal taxonomy based on genome phylogeny resolves widespread incomplete and uneven classifications.</title>
        <authorList>
            <person name="Rinke C."/>
            <person name="Chuvochina M."/>
            <person name="Mussig A.J."/>
            <person name="Chaumeil P.-A."/>
            <person name="Waite D.W."/>
            <person name="Whitman W.B."/>
            <person name="Parks D.H."/>
            <person name="Hugenholtz P."/>
        </authorList>
    </citation>
    <scope>NUCLEOTIDE SEQUENCE</scope>
    <source>
        <strain evidence="8">UBA12518</strain>
    </source>
</reference>
<evidence type="ECO:0000256" key="4">
    <source>
        <dbReference type="ARBA" id="ARBA00022722"/>
    </source>
</evidence>
<keyword evidence="4 7" id="KW-0540">Nuclease</keyword>
<dbReference type="HAMAP" id="MF_00801">
    <property type="entry name" value="Endonuclease_5"/>
    <property type="match status" value="1"/>
</dbReference>
<feature type="binding site" evidence="7">
    <location>
        <position position="109"/>
    </location>
    <ligand>
        <name>Mg(2+)</name>
        <dbReference type="ChEBI" id="CHEBI:18420"/>
    </ligand>
</feature>
<dbReference type="Proteomes" id="UP000600363">
    <property type="component" value="Unassembled WGS sequence"/>
</dbReference>
<keyword evidence="5 7" id="KW-0255">Endonuclease</keyword>
<dbReference type="AlphaFoldDB" id="A0A832RW89"/>
<dbReference type="Gene3D" id="3.30.2170.10">
    <property type="entry name" value="archaeoglobus fulgidus dsm 4304 superfamily"/>
    <property type="match status" value="1"/>
</dbReference>
<evidence type="ECO:0000256" key="7">
    <source>
        <dbReference type="HAMAP-Rule" id="MF_00801"/>
    </source>
</evidence>
<comment type="cofactor">
    <cofactor evidence="7">
        <name>Mg(2+)</name>
        <dbReference type="ChEBI" id="CHEBI:18420"/>
    </cofactor>
</comment>
<dbReference type="GO" id="GO:0003727">
    <property type="term" value="F:single-stranded RNA binding"/>
    <property type="evidence" value="ECO:0007669"/>
    <property type="project" value="TreeGrafter"/>
</dbReference>
<evidence type="ECO:0000313" key="9">
    <source>
        <dbReference type="Proteomes" id="UP000600363"/>
    </source>
</evidence>
<keyword evidence="7" id="KW-0227">DNA damage</keyword>
<dbReference type="GO" id="GO:0005737">
    <property type="term" value="C:cytoplasm"/>
    <property type="evidence" value="ECO:0007669"/>
    <property type="project" value="UniProtKB-SubCell"/>
</dbReference>
<feature type="site" description="Interaction with target DNA" evidence="7">
    <location>
        <position position="79"/>
    </location>
</feature>
<sequence>MDEDVLLPSSKSKESMLKAQRLVREHVRLDDELGEVRRVGGVDCAYTSYNTVAACVVLDARTFKVVESAWAMAPTEYPYVPTFLAFRECRACARAVRSLEAVPDVLFVDGAGVNHPRMAGLASHLGVLLDLPTIGITKKVLCGTARTPTRVRQSHPLLYGGKVVGHLVLTKARCKPIVVAAGHRTTHERALALCLEMLDGHKLPAPIRLADAMCRQIKTHLNTNTDNERGDRWLRWRF</sequence>
<comment type="function">
    <text evidence="7">DNA repair enzyme involved in the repair of deaminated bases. Selectively cleaves double-stranded DNA at the second phosphodiester bond 3' to a deoxyinosine leaving behind the intact lesion on the nicked DNA.</text>
</comment>
<gene>
    <name evidence="7" type="primary">nfi</name>
    <name evidence="8" type="ORF">HA299_01395</name>
</gene>
<dbReference type="Pfam" id="PF04493">
    <property type="entry name" value="Endonuclease_5"/>
    <property type="match status" value="1"/>
</dbReference>
<comment type="caution">
    <text evidence="8">The sequence shown here is derived from an EMBL/GenBank/DDBJ whole genome shotgun (WGS) entry which is preliminary data.</text>
</comment>
<comment type="similarity">
    <text evidence="7">Belongs to the endonuclease V family.</text>
</comment>
<keyword evidence="7" id="KW-0460">Magnesium</keyword>
<dbReference type="GO" id="GO:0006281">
    <property type="term" value="P:DNA repair"/>
    <property type="evidence" value="ECO:0007669"/>
    <property type="project" value="UniProtKB-UniRule"/>
</dbReference>
<dbReference type="GO" id="GO:0043737">
    <property type="term" value="F:deoxyribonuclease V activity"/>
    <property type="evidence" value="ECO:0007669"/>
    <property type="project" value="UniProtKB-UniRule"/>
</dbReference>
<dbReference type="GO" id="GO:0000287">
    <property type="term" value="F:magnesium ion binding"/>
    <property type="evidence" value="ECO:0007669"/>
    <property type="project" value="UniProtKB-UniRule"/>
</dbReference>
<keyword evidence="6 7" id="KW-0378">Hydrolase</keyword>
<dbReference type="CDD" id="cd06559">
    <property type="entry name" value="Endonuclease_V"/>
    <property type="match status" value="1"/>
</dbReference>
<proteinExistence type="inferred from homology"/>
<evidence type="ECO:0000256" key="5">
    <source>
        <dbReference type="ARBA" id="ARBA00022759"/>
    </source>
</evidence>
<evidence type="ECO:0000256" key="2">
    <source>
        <dbReference type="ARBA" id="ARBA00004496"/>
    </source>
</evidence>
<feature type="binding site" evidence="7">
    <location>
        <position position="43"/>
    </location>
    <ligand>
        <name>Mg(2+)</name>
        <dbReference type="ChEBI" id="CHEBI:18420"/>
    </ligand>
</feature>
<evidence type="ECO:0000256" key="6">
    <source>
        <dbReference type="ARBA" id="ARBA00022801"/>
    </source>
</evidence>
<dbReference type="PANTHER" id="PTHR28511:SF1">
    <property type="entry name" value="ENDONUCLEASE V"/>
    <property type="match status" value="1"/>
</dbReference>
<dbReference type="GO" id="GO:0016891">
    <property type="term" value="F:RNA endonuclease activity producing 5'-phosphomonoesters, hydrolytic mechanism"/>
    <property type="evidence" value="ECO:0007669"/>
    <property type="project" value="TreeGrafter"/>
</dbReference>
<comment type="catalytic activity">
    <reaction evidence="1 7">
        <text>Endonucleolytic cleavage at apurinic or apyrimidinic sites to products with a 5'-phosphate.</text>
        <dbReference type="EC" id="3.1.21.7"/>
    </reaction>
</comment>
<accession>A0A832RW89</accession>
<comment type="subcellular location">
    <subcellularLocation>
        <location evidence="2 7">Cytoplasm</location>
    </subcellularLocation>
</comment>
<dbReference type="EMBL" id="DUIH01000006">
    <property type="protein sequence ID" value="HIH69267.1"/>
    <property type="molecule type" value="Genomic_DNA"/>
</dbReference>
<protein>
    <recommendedName>
        <fullName evidence="7">Endonuclease V</fullName>
        <ecNumber evidence="7">3.1.21.7</ecNumber>
    </recommendedName>
    <alternativeName>
        <fullName evidence="7">Deoxyinosine 3'endonuclease</fullName>
    </alternativeName>
    <alternativeName>
        <fullName evidence="7">Deoxyribonuclease V</fullName>
        <shortName evidence="7">DNase V</shortName>
    </alternativeName>
</protein>
<dbReference type="PANTHER" id="PTHR28511">
    <property type="entry name" value="ENDONUCLEASE V"/>
    <property type="match status" value="1"/>
</dbReference>
<dbReference type="RefSeq" id="WP_052353276.1">
    <property type="nucleotide sequence ID" value="NZ_DUIH01000006.1"/>
</dbReference>
<evidence type="ECO:0000313" key="8">
    <source>
        <dbReference type="EMBL" id="HIH69267.1"/>
    </source>
</evidence>
<keyword evidence="7" id="KW-0234">DNA repair</keyword>
<keyword evidence="3 7" id="KW-0963">Cytoplasm</keyword>
<dbReference type="EC" id="3.1.21.7" evidence="7"/>
<keyword evidence="7" id="KW-0479">Metal-binding</keyword>
<name>A0A832RW89_9EURY</name>